<accession>A0AAD9C6Z4</accession>
<dbReference type="AlphaFoldDB" id="A0AAD9C6Z4"/>
<name>A0AAD9C6Z4_DISEL</name>
<dbReference type="PANTHER" id="PTHR46601">
    <property type="entry name" value="ULP_PROTEASE DOMAIN-CONTAINING PROTEIN"/>
    <property type="match status" value="1"/>
</dbReference>
<dbReference type="Proteomes" id="UP001228049">
    <property type="component" value="Unassembled WGS sequence"/>
</dbReference>
<evidence type="ECO:0000313" key="2">
    <source>
        <dbReference type="Proteomes" id="UP001228049"/>
    </source>
</evidence>
<protein>
    <submittedName>
        <fullName evidence="1">Tryptophan synthase</fullName>
    </submittedName>
</protein>
<dbReference type="EMBL" id="JASDAP010000010">
    <property type="protein sequence ID" value="KAK1895667.1"/>
    <property type="molecule type" value="Genomic_DNA"/>
</dbReference>
<gene>
    <name evidence="1" type="ORF">KUDE01_021118</name>
</gene>
<evidence type="ECO:0000313" key="1">
    <source>
        <dbReference type="EMBL" id="KAK1895667.1"/>
    </source>
</evidence>
<proteinExistence type="predicted"/>
<dbReference type="PANTHER" id="PTHR46601:SF1">
    <property type="entry name" value="ADF-H DOMAIN-CONTAINING PROTEIN"/>
    <property type="match status" value="1"/>
</dbReference>
<sequence>MSATKNIEDMVDATMCNPKSKLCAYGECKDCVYTTHQMLRAPENIEVAITQWSLEDNAKINNGEEPGKRRHDPPAIWAHLDPVLEMVRERHPDINRLHVFSDGPATLYKQKGNFYLLSQEPFKKGFQDISWNFFEASHGKGAPDGVGGTFRRSADRIVQHGEDIPNAETMFHQLKKSGTSVELFLVGEEEEVEKKGQEMLDGPQFVPVKGTMKIHLKKK</sequence>
<comment type="caution">
    <text evidence="1">The sequence shown here is derived from an EMBL/GenBank/DDBJ whole genome shotgun (WGS) entry which is preliminary data.</text>
</comment>
<organism evidence="1 2">
    <name type="scientific">Dissostichus eleginoides</name>
    <name type="common">Patagonian toothfish</name>
    <name type="synonym">Dissostichus amissus</name>
    <dbReference type="NCBI Taxonomy" id="100907"/>
    <lineage>
        <taxon>Eukaryota</taxon>
        <taxon>Metazoa</taxon>
        <taxon>Chordata</taxon>
        <taxon>Craniata</taxon>
        <taxon>Vertebrata</taxon>
        <taxon>Euteleostomi</taxon>
        <taxon>Actinopterygii</taxon>
        <taxon>Neopterygii</taxon>
        <taxon>Teleostei</taxon>
        <taxon>Neoteleostei</taxon>
        <taxon>Acanthomorphata</taxon>
        <taxon>Eupercaria</taxon>
        <taxon>Perciformes</taxon>
        <taxon>Notothenioidei</taxon>
        <taxon>Nototheniidae</taxon>
        <taxon>Dissostichus</taxon>
    </lineage>
</organism>
<keyword evidence="2" id="KW-1185">Reference proteome</keyword>
<reference evidence="1" key="1">
    <citation type="submission" date="2023-04" db="EMBL/GenBank/DDBJ databases">
        <title>Chromosome-level genome of Chaenocephalus aceratus.</title>
        <authorList>
            <person name="Park H."/>
        </authorList>
    </citation>
    <scope>NUCLEOTIDE SEQUENCE</scope>
    <source>
        <strain evidence="1">DE</strain>
        <tissue evidence="1">Muscle</tissue>
    </source>
</reference>